<accession>A0A1M4YLA9</accession>
<evidence type="ECO:0000259" key="1">
    <source>
        <dbReference type="Pfam" id="PF01863"/>
    </source>
</evidence>
<dbReference type="Proteomes" id="UP000325134">
    <property type="component" value="Unassembled WGS sequence"/>
</dbReference>
<feature type="domain" description="YgjP-like metallopeptidase" evidence="1">
    <location>
        <begin position="23"/>
        <end position="216"/>
    </location>
</feature>
<dbReference type="PANTHER" id="PTHR30399">
    <property type="entry name" value="UNCHARACTERIZED PROTEIN YGJP"/>
    <property type="match status" value="1"/>
</dbReference>
<dbReference type="Pfam" id="PF01863">
    <property type="entry name" value="YgjP-like"/>
    <property type="match status" value="1"/>
</dbReference>
<sequence>MGRHSLPGYPPVALTLRKSARARRISLRISQLDGRVTLTYPQGVPESEAIGFARTKEDWIRQHLRARPEPAVIRFGQILPVEGVPRRIVPADGRRVVLAADRIAVPEGAEARRLARFLKELARDRLTGACDDYAAMLGRAYSSLTLRDTRSRWGSCSSAGGLMFSWRLILAPPEVLHYVAAHEVAHLAEMNHSPAFWTQVERLFGPYEAPRRWLRDNGAELHRYRFEAGSG</sequence>
<dbReference type="InterPro" id="IPR053136">
    <property type="entry name" value="UTP_pyrophosphatase-like"/>
</dbReference>
<evidence type="ECO:0000313" key="2">
    <source>
        <dbReference type="EMBL" id="SHF06478.1"/>
    </source>
</evidence>
<gene>
    <name evidence="2" type="ORF">SAMN05444279_1166</name>
</gene>
<protein>
    <recommendedName>
        <fullName evidence="1">YgjP-like metallopeptidase domain-containing protein</fullName>
    </recommendedName>
</protein>
<reference evidence="2 3" key="1">
    <citation type="submission" date="2016-11" db="EMBL/GenBank/DDBJ databases">
        <authorList>
            <person name="Varghese N."/>
            <person name="Submissions S."/>
        </authorList>
    </citation>
    <scope>NUCLEOTIDE SEQUENCE [LARGE SCALE GENOMIC DNA]</scope>
    <source>
        <strain evidence="2 3">DSM 29341</strain>
    </source>
</reference>
<dbReference type="PANTHER" id="PTHR30399:SF1">
    <property type="entry name" value="UTP PYROPHOSPHATASE"/>
    <property type="match status" value="1"/>
</dbReference>
<keyword evidence="3" id="KW-1185">Reference proteome</keyword>
<organism evidence="2 3">
    <name type="scientific">Ruegeria intermedia</name>
    <dbReference type="NCBI Taxonomy" id="996115"/>
    <lineage>
        <taxon>Bacteria</taxon>
        <taxon>Pseudomonadati</taxon>
        <taxon>Pseudomonadota</taxon>
        <taxon>Alphaproteobacteria</taxon>
        <taxon>Rhodobacterales</taxon>
        <taxon>Roseobacteraceae</taxon>
        <taxon>Ruegeria</taxon>
    </lineage>
</organism>
<dbReference type="AlphaFoldDB" id="A0A1M4YLA9"/>
<dbReference type="InterPro" id="IPR002725">
    <property type="entry name" value="YgjP-like_metallopeptidase"/>
</dbReference>
<dbReference type="EMBL" id="FQVK01000016">
    <property type="protein sequence ID" value="SHF06478.1"/>
    <property type="molecule type" value="Genomic_DNA"/>
</dbReference>
<dbReference type="CDD" id="cd07344">
    <property type="entry name" value="M48_yhfN_like"/>
    <property type="match status" value="1"/>
</dbReference>
<proteinExistence type="predicted"/>
<name>A0A1M4YLA9_9RHOB</name>
<dbReference type="OrthoDB" id="9795402at2"/>
<dbReference type="Gene3D" id="3.30.2010.10">
    <property type="entry name" value="Metalloproteases ('zincins'), catalytic domain"/>
    <property type="match status" value="1"/>
</dbReference>
<evidence type="ECO:0000313" key="3">
    <source>
        <dbReference type="Proteomes" id="UP000325134"/>
    </source>
</evidence>
<dbReference type="RefSeq" id="WP_149776293.1">
    <property type="nucleotide sequence ID" value="NZ_FQVK01000016.1"/>
</dbReference>